<dbReference type="GO" id="GO:0020037">
    <property type="term" value="F:heme binding"/>
    <property type="evidence" value="ECO:0007669"/>
    <property type="project" value="InterPro"/>
</dbReference>
<comment type="caution">
    <text evidence="6">The sequence shown here is derived from an EMBL/GenBank/DDBJ whole genome shotgun (WGS) entry which is preliminary data.</text>
</comment>
<keyword evidence="7" id="KW-1185">Reference proteome</keyword>
<dbReference type="OrthoDB" id="1470350at2759"/>
<dbReference type="CDD" id="cd11065">
    <property type="entry name" value="CYP64-like"/>
    <property type="match status" value="1"/>
</dbReference>
<organism evidence="6 7">
    <name type="scientific">Cryoendolithus antarcticus</name>
    <dbReference type="NCBI Taxonomy" id="1507870"/>
    <lineage>
        <taxon>Eukaryota</taxon>
        <taxon>Fungi</taxon>
        <taxon>Dikarya</taxon>
        <taxon>Ascomycota</taxon>
        <taxon>Pezizomycotina</taxon>
        <taxon>Dothideomycetes</taxon>
        <taxon>Dothideomycetidae</taxon>
        <taxon>Cladosporiales</taxon>
        <taxon>Cladosporiaceae</taxon>
        <taxon>Cryoendolithus</taxon>
    </lineage>
</organism>
<dbReference type="STRING" id="1507870.A0A1V8SK77"/>
<dbReference type="PANTHER" id="PTHR46300:SF8">
    <property type="entry name" value="CYTOCHROME P450 2E1"/>
    <property type="match status" value="1"/>
</dbReference>
<accession>A0A1V8SK77</accession>
<keyword evidence="4 5" id="KW-0408">Iron</keyword>
<protein>
    <recommendedName>
        <fullName evidence="8">Cytochrome P450</fullName>
    </recommendedName>
</protein>
<keyword evidence="5" id="KW-0349">Heme</keyword>
<dbReference type="InterPro" id="IPR050364">
    <property type="entry name" value="Cytochrome_P450_fung"/>
</dbReference>
<feature type="binding site" description="axial binding residue" evidence="5">
    <location>
        <position position="406"/>
    </location>
    <ligand>
        <name>heme</name>
        <dbReference type="ChEBI" id="CHEBI:30413"/>
    </ligand>
    <ligandPart>
        <name>Fe</name>
        <dbReference type="ChEBI" id="CHEBI:18248"/>
    </ligandPart>
</feature>
<dbReference type="PRINTS" id="PR00463">
    <property type="entry name" value="EP450I"/>
</dbReference>
<dbReference type="Gene3D" id="1.10.630.10">
    <property type="entry name" value="Cytochrome P450"/>
    <property type="match status" value="1"/>
</dbReference>
<dbReference type="GO" id="GO:0016705">
    <property type="term" value="F:oxidoreductase activity, acting on paired donors, with incorporation or reduction of molecular oxygen"/>
    <property type="evidence" value="ECO:0007669"/>
    <property type="project" value="InterPro"/>
</dbReference>
<dbReference type="PANTHER" id="PTHR46300">
    <property type="entry name" value="P450, PUTATIVE (EUROFUNG)-RELATED-RELATED"/>
    <property type="match status" value="1"/>
</dbReference>
<comment type="cofactor">
    <cofactor evidence="5">
        <name>heme</name>
        <dbReference type="ChEBI" id="CHEBI:30413"/>
    </cofactor>
</comment>
<sequence>MHNADQCSGIPYIGRVHDIPFKHNWIKFKEWDDQYGPIYQSTLFGENHIWVMRESIAHEILGKRGAIYSDRPGIPAVPGSKSEGEYLPLLGFNDAWKRQRKFGHTILQGNYHNSYHNLPAAESSRLLIKLLEEPLEYSHWLDQYTSRMICRLAYGFPDHSVDLKKNAFDLLFGISPSGRLPNLLPHLMYLPKQLNPWKIAEQKRHDWEKELYFGWRDQVKREMAEGTAKPSWMKTYYDAKEGSFGFGEHEAAYAVGMMALAGVQTIGSPLNTFMFAMVQYPEWYEKLQNEIDSVCGSRPPSMADAPRLPTLRAILKEGLRWRPPVPTGIPHESVEDDVWNGYFIPKGSHVHPLEWAMSRDPEVYPDAEEYKPDRWLDPKYPTYKEPLSAYPTIMNHHQFGFGRRICQGMELVDAELMTACGAIAWGLSLKKNDDLVPHPKGYTSLLITKPEPFGFELKPRSEQRAEQIYSMWRTAKKEDPQLVSKYDRRTAAWE</sequence>
<evidence type="ECO:0000256" key="1">
    <source>
        <dbReference type="ARBA" id="ARBA00010617"/>
    </source>
</evidence>
<dbReference type="InterPro" id="IPR002401">
    <property type="entry name" value="Cyt_P450_E_grp-I"/>
</dbReference>
<dbReference type="InterPro" id="IPR001128">
    <property type="entry name" value="Cyt_P450"/>
</dbReference>
<keyword evidence="3" id="KW-0560">Oxidoreductase</keyword>
<dbReference type="InterPro" id="IPR036396">
    <property type="entry name" value="Cyt_P450_sf"/>
</dbReference>
<comment type="similarity">
    <text evidence="1">Belongs to the cytochrome P450 family.</text>
</comment>
<gene>
    <name evidence="6" type="ORF">B0A48_14404</name>
</gene>
<dbReference type="GO" id="GO:0004497">
    <property type="term" value="F:monooxygenase activity"/>
    <property type="evidence" value="ECO:0007669"/>
    <property type="project" value="InterPro"/>
</dbReference>
<evidence type="ECO:0000256" key="3">
    <source>
        <dbReference type="ARBA" id="ARBA00023002"/>
    </source>
</evidence>
<name>A0A1V8SK77_9PEZI</name>
<evidence type="ECO:0000313" key="6">
    <source>
        <dbReference type="EMBL" id="OQN99427.1"/>
    </source>
</evidence>
<evidence type="ECO:0000313" key="7">
    <source>
        <dbReference type="Proteomes" id="UP000192596"/>
    </source>
</evidence>
<proteinExistence type="inferred from homology"/>
<dbReference type="Proteomes" id="UP000192596">
    <property type="component" value="Unassembled WGS sequence"/>
</dbReference>
<evidence type="ECO:0000256" key="2">
    <source>
        <dbReference type="ARBA" id="ARBA00022723"/>
    </source>
</evidence>
<evidence type="ECO:0000256" key="4">
    <source>
        <dbReference type="ARBA" id="ARBA00023004"/>
    </source>
</evidence>
<evidence type="ECO:0000256" key="5">
    <source>
        <dbReference type="PIRSR" id="PIRSR602401-1"/>
    </source>
</evidence>
<dbReference type="EMBL" id="NAJO01000040">
    <property type="protein sequence ID" value="OQN99427.1"/>
    <property type="molecule type" value="Genomic_DNA"/>
</dbReference>
<dbReference type="Pfam" id="PF00067">
    <property type="entry name" value="p450"/>
    <property type="match status" value="1"/>
</dbReference>
<dbReference type="AlphaFoldDB" id="A0A1V8SK77"/>
<dbReference type="GO" id="GO:0005506">
    <property type="term" value="F:iron ion binding"/>
    <property type="evidence" value="ECO:0007669"/>
    <property type="project" value="InterPro"/>
</dbReference>
<dbReference type="SUPFAM" id="SSF48264">
    <property type="entry name" value="Cytochrome P450"/>
    <property type="match status" value="1"/>
</dbReference>
<reference evidence="7" key="1">
    <citation type="submission" date="2017-03" db="EMBL/GenBank/DDBJ databases">
        <title>Genomes of endolithic fungi from Antarctica.</title>
        <authorList>
            <person name="Coleine C."/>
            <person name="Masonjones S."/>
            <person name="Stajich J.E."/>
        </authorList>
    </citation>
    <scope>NUCLEOTIDE SEQUENCE [LARGE SCALE GENOMIC DNA]</scope>
    <source>
        <strain evidence="7">CCFEE 5527</strain>
    </source>
</reference>
<dbReference type="InParanoid" id="A0A1V8SK77"/>
<evidence type="ECO:0008006" key="8">
    <source>
        <dbReference type="Google" id="ProtNLM"/>
    </source>
</evidence>
<keyword evidence="2 5" id="KW-0479">Metal-binding</keyword>